<dbReference type="InterPro" id="IPR039425">
    <property type="entry name" value="RNA_pol_sigma-70-like"/>
</dbReference>
<dbReference type="InterPro" id="IPR036388">
    <property type="entry name" value="WH-like_DNA-bd_sf"/>
</dbReference>
<accession>A0A2S8F2B2</accession>
<sequence>MALTETDRNLLDSCLAGEPCAWEALVDRFIGLVVHVVDHTAQTKGVDITVEDREDLVADVFARLVRKDFRILRDFRRQCSLATYLTVIARRITVRQLHRRIRERSLQFALNGEPKTPVTWTVEQRIEDRDQIEAWLESLSGLEADVVRRFHLEGLSYEEISRQLGIPVNSIGPTLSRARLKIRRSNSADSVFK</sequence>
<dbReference type="Proteomes" id="UP000239388">
    <property type="component" value="Unassembled WGS sequence"/>
</dbReference>
<dbReference type="PANTHER" id="PTHR43133">
    <property type="entry name" value="RNA POLYMERASE ECF-TYPE SIGMA FACTO"/>
    <property type="match status" value="1"/>
</dbReference>
<dbReference type="GO" id="GO:0016987">
    <property type="term" value="F:sigma factor activity"/>
    <property type="evidence" value="ECO:0007669"/>
    <property type="project" value="UniProtKB-KW"/>
</dbReference>
<dbReference type="InterPro" id="IPR014284">
    <property type="entry name" value="RNA_pol_sigma-70_dom"/>
</dbReference>
<comment type="similarity">
    <text evidence="1">Belongs to the sigma-70 factor family. ECF subfamily.</text>
</comment>
<dbReference type="Gene3D" id="1.10.1740.10">
    <property type="match status" value="1"/>
</dbReference>
<dbReference type="RefSeq" id="WP_105360201.1">
    <property type="nucleotide sequence ID" value="NZ_PUIB01000032.1"/>
</dbReference>
<dbReference type="AlphaFoldDB" id="A0A2S8F2B2"/>
<keyword evidence="3" id="KW-0731">Sigma factor</keyword>
<evidence type="ECO:0000256" key="3">
    <source>
        <dbReference type="ARBA" id="ARBA00023082"/>
    </source>
</evidence>
<name>A0A2S8F2B2_9BACT</name>
<evidence type="ECO:0000313" key="6">
    <source>
        <dbReference type="EMBL" id="PQO26237.1"/>
    </source>
</evidence>
<dbReference type="EMBL" id="PUIB01000032">
    <property type="protein sequence ID" value="PQO26237.1"/>
    <property type="molecule type" value="Genomic_DNA"/>
</dbReference>
<keyword evidence="2" id="KW-0805">Transcription regulation</keyword>
<dbReference type="Gene3D" id="1.10.10.10">
    <property type="entry name" value="Winged helix-like DNA-binding domain superfamily/Winged helix DNA-binding domain"/>
    <property type="match status" value="1"/>
</dbReference>
<protein>
    <submittedName>
        <fullName evidence="6">Sigma-70 family RNA polymerase sigma factor</fullName>
    </submittedName>
</protein>
<dbReference type="SUPFAM" id="SSF88946">
    <property type="entry name" value="Sigma2 domain of RNA polymerase sigma factors"/>
    <property type="match status" value="1"/>
</dbReference>
<dbReference type="GO" id="GO:0006352">
    <property type="term" value="P:DNA-templated transcription initiation"/>
    <property type="evidence" value="ECO:0007669"/>
    <property type="project" value="InterPro"/>
</dbReference>
<dbReference type="PANTHER" id="PTHR43133:SF51">
    <property type="entry name" value="RNA POLYMERASE SIGMA FACTOR"/>
    <property type="match status" value="1"/>
</dbReference>
<dbReference type="InterPro" id="IPR013325">
    <property type="entry name" value="RNA_pol_sigma_r2"/>
</dbReference>
<keyword evidence="4" id="KW-0804">Transcription</keyword>
<evidence type="ECO:0000256" key="1">
    <source>
        <dbReference type="ARBA" id="ARBA00010641"/>
    </source>
</evidence>
<dbReference type="OrthoDB" id="260857at2"/>
<feature type="domain" description="RNA polymerase sigma factor 70 region 4 type 2" evidence="5">
    <location>
        <begin position="130"/>
        <end position="182"/>
    </location>
</feature>
<dbReference type="NCBIfam" id="TIGR02937">
    <property type="entry name" value="sigma70-ECF"/>
    <property type="match status" value="1"/>
</dbReference>
<organism evidence="6 7">
    <name type="scientific">Blastopirellula marina</name>
    <dbReference type="NCBI Taxonomy" id="124"/>
    <lineage>
        <taxon>Bacteria</taxon>
        <taxon>Pseudomonadati</taxon>
        <taxon>Planctomycetota</taxon>
        <taxon>Planctomycetia</taxon>
        <taxon>Pirellulales</taxon>
        <taxon>Pirellulaceae</taxon>
        <taxon>Blastopirellula</taxon>
    </lineage>
</organism>
<dbReference type="Pfam" id="PF08281">
    <property type="entry name" value="Sigma70_r4_2"/>
    <property type="match status" value="1"/>
</dbReference>
<comment type="caution">
    <text evidence="6">The sequence shown here is derived from an EMBL/GenBank/DDBJ whole genome shotgun (WGS) entry which is preliminary data.</text>
</comment>
<dbReference type="InterPro" id="IPR013249">
    <property type="entry name" value="RNA_pol_sigma70_r4_t2"/>
</dbReference>
<evidence type="ECO:0000313" key="7">
    <source>
        <dbReference type="Proteomes" id="UP000239388"/>
    </source>
</evidence>
<reference evidence="6 7" key="1">
    <citation type="submission" date="2018-02" db="EMBL/GenBank/DDBJ databases">
        <title>Comparative genomes isolates from brazilian mangrove.</title>
        <authorList>
            <person name="Araujo J.E."/>
            <person name="Taketani R.G."/>
            <person name="Silva M.C.P."/>
            <person name="Loureco M.V."/>
            <person name="Andreote F.D."/>
        </authorList>
    </citation>
    <scope>NUCLEOTIDE SEQUENCE [LARGE SCALE GENOMIC DNA]</scope>
    <source>
        <strain evidence="6 7">NAP PRIS-MGV</strain>
    </source>
</reference>
<evidence type="ECO:0000259" key="5">
    <source>
        <dbReference type="Pfam" id="PF08281"/>
    </source>
</evidence>
<evidence type="ECO:0000256" key="2">
    <source>
        <dbReference type="ARBA" id="ARBA00023015"/>
    </source>
</evidence>
<proteinExistence type="inferred from homology"/>
<dbReference type="SUPFAM" id="SSF88659">
    <property type="entry name" value="Sigma3 and sigma4 domains of RNA polymerase sigma factors"/>
    <property type="match status" value="1"/>
</dbReference>
<dbReference type="InterPro" id="IPR013324">
    <property type="entry name" value="RNA_pol_sigma_r3/r4-like"/>
</dbReference>
<dbReference type="CDD" id="cd06171">
    <property type="entry name" value="Sigma70_r4"/>
    <property type="match status" value="1"/>
</dbReference>
<gene>
    <name evidence="6" type="ORF">C5Y98_30780</name>
</gene>
<dbReference type="GO" id="GO:0003677">
    <property type="term" value="F:DNA binding"/>
    <property type="evidence" value="ECO:0007669"/>
    <property type="project" value="InterPro"/>
</dbReference>
<evidence type="ECO:0000256" key="4">
    <source>
        <dbReference type="ARBA" id="ARBA00023163"/>
    </source>
</evidence>